<dbReference type="GO" id="GO:0043564">
    <property type="term" value="C:Ku70:Ku80 complex"/>
    <property type="evidence" value="ECO:0007669"/>
    <property type="project" value="InterPro"/>
</dbReference>
<keyword evidence="10" id="KW-0233">DNA recombination</keyword>
<dbReference type="SFLD" id="SFLDS00019">
    <property type="entry name" value="Glutathione_Transferase_(cytos"/>
    <property type="match status" value="1"/>
</dbReference>
<dbReference type="GO" id="GO:0005524">
    <property type="term" value="F:ATP binding"/>
    <property type="evidence" value="ECO:0007669"/>
    <property type="project" value="UniProtKB-KW"/>
</dbReference>
<name>A0A8T2X797_POPDE</name>
<comment type="similarity">
    <text evidence="2">Belongs to the ku80 family.</text>
</comment>
<feature type="domain" description="GST N-terminal" evidence="13">
    <location>
        <begin position="675"/>
        <end position="756"/>
    </location>
</feature>
<dbReference type="SUPFAM" id="SSF47616">
    <property type="entry name" value="GST C-terminal domain-like"/>
    <property type="match status" value="1"/>
</dbReference>
<dbReference type="GO" id="GO:0003678">
    <property type="term" value="F:DNA helicase activity"/>
    <property type="evidence" value="ECO:0007669"/>
    <property type="project" value="InterPro"/>
</dbReference>
<dbReference type="GO" id="GO:0003684">
    <property type="term" value="F:damaged DNA binding"/>
    <property type="evidence" value="ECO:0007669"/>
    <property type="project" value="InterPro"/>
</dbReference>
<dbReference type="GO" id="GO:0006303">
    <property type="term" value="P:double-strand break repair via nonhomologous end joining"/>
    <property type="evidence" value="ECO:0007669"/>
    <property type="project" value="InterPro"/>
</dbReference>
<evidence type="ECO:0000256" key="4">
    <source>
        <dbReference type="ARBA" id="ARBA00022741"/>
    </source>
</evidence>
<evidence type="ECO:0008006" key="17">
    <source>
        <dbReference type="Google" id="ProtNLM"/>
    </source>
</evidence>
<gene>
    <name evidence="15" type="ORF">H0E87_024228</name>
</gene>
<dbReference type="Pfam" id="PF03731">
    <property type="entry name" value="Ku_N"/>
    <property type="match status" value="1"/>
</dbReference>
<dbReference type="CDD" id="cd03191">
    <property type="entry name" value="GST_C_Zeta"/>
    <property type="match status" value="1"/>
</dbReference>
<evidence type="ECO:0000313" key="15">
    <source>
        <dbReference type="EMBL" id="KAH8488474.1"/>
    </source>
</evidence>
<dbReference type="Proteomes" id="UP000807159">
    <property type="component" value="Chromosome 14"/>
</dbReference>
<dbReference type="InterPro" id="IPR036494">
    <property type="entry name" value="Ku_C_sf"/>
</dbReference>
<dbReference type="PROSITE" id="PS50405">
    <property type="entry name" value="GST_CTER"/>
    <property type="match status" value="1"/>
</dbReference>
<organism evidence="15 16">
    <name type="scientific">Populus deltoides</name>
    <name type="common">Eastern poplar</name>
    <name type="synonym">Eastern cottonwood</name>
    <dbReference type="NCBI Taxonomy" id="3696"/>
    <lineage>
        <taxon>Eukaryota</taxon>
        <taxon>Viridiplantae</taxon>
        <taxon>Streptophyta</taxon>
        <taxon>Embryophyta</taxon>
        <taxon>Tracheophyta</taxon>
        <taxon>Spermatophyta</taxon>
        <taxon>Magnoliopsida</taxon>
        <taxon>eudicotyledons</taxon>
        <taxon>Gunneridae</taxon>
        <taxon>Pentapetalae</taxon>
        <taxon>rosids</taxon>
        <taxon>fabids</taxon>
        <taxon>Malpighiales</taxon>
        <taxon>Salicaceae</taxon>
        <taxon>Saliceae</taxon>
        <taxon>Populus</taxon>
    </lineage>
</organism>
<evidence type="ECO:0000256" key="1">
    <source>
        <dbReference type="ARBA" id="ARBA00004123"/>
    </source>
</evidence>
<evidence type="ECO:0000256" key="7">
    <source>
        <dbReference type="ARBA" id="ARBA00022806"/>
    </source>
</evidence>
<evidence type="ECO:0000256" key="8">
    <source>
        <dbReference type="ARBA" id="ARBA00022840"/>
    </source>
</evidence>
<comment type="subcellular location">
    <subcellularLocation>
        <location evidence="1">Nucleus</location>
    </subcellularLocation>
</comment>
<dbReference type="InterPro" id="IPR034330">
    <property type="entry name" value="GST_Zeta_C"/>
</dbReference>
<dbReference type="FunFam" id="1.10.1600.10:FF:000002">
    <property type="entry name" value="X-ray repair cross-complementing protein 5"/>
    <property type="match status" value="1"/>
</dbReference>
<dbReference type="SUPFAM" id="SSF100939">
    <property type="entry name" value="SPOC domain-like"/>
    <property type="match status" value="1"/>
</dbReference>
<protein>
    <recommendedName>
        <fullName evidence="17">Glutathione transferase</fullName>
    </recommendedName>
</protein>
<keyword evidence="12" id="KW-0539">Nucleus</keyword>
<dbReference type="InterPro" id="IPR004045">
    <property type="entry name" value="Glutathione_S-Trfase_N"/>
</dbReference>
<dbReference type="SUPFAM" id="SSF52833">
    <property type="entry name" value="Thioredoxin-like"/>
    <property type="match status" value="1"/>
</dbReference>
<comment type="similarity">
    <text evidence="3">Belongs to the GST superfamily. Zeta family.</text>
</comment>
<dbReference type="PANTHER" id="PTHR12604">
    <property type="entry name" value="KU AUTOANTIGEN DNA HELICASE"/>
    <property type="match status" value="1"/>
</dbReference>
<evidence type="ECO:0000256" key="2">
    <source>
        <dbReference type="ARBA" id="ARBA00007726"/>
    </source>
</evidence>
<keyword evidence="7" id="KW-0347">Helicase</keyword>
<dbReference type="GO" id="GO:0016787">
    <property type="term" value="F:hydrolase activity"/>
    <property type="evidence" value="ECO:0007669"/>
    <property type="project" value="UniProtKB-KW"/>
</dbReference>
<dbReference type="InterPro" id="IPR005161">
    <property type="entry name" value="Ku_N"/>
</dbReference>
<dbReference type="Pfam" id="PF03730">
    <property type="entry name" value="Ku_C"/>
    <property type="match status" value="1"/>
</dbReference>
<dbReference type="GO" id="GO:0009072">
    <property type="term" value="P:aromatic amino acid metabolic process"/>
    <property type="evidence" value="ECO:0007669"/>
    <property type="project" value="InterPro"/>
</dbReference>
<dbReference type="InterPro" id="IPR010987">
    <property type="entry name" value="Glutathione-S-Trfase_C-like"/>
</dbReference>
<dbReference type="AlphaFoldDB" id="A0A8T2X797"/>
<reference evidence="15" key="1">
    <citation type="journal article" date="2021" name="J. Hered.">
        <title>Genome Assembly of Salicaceae Populus deltoides (Eastern Cottonwood) I-69 Based on Nanopore Sequencing and Hi-C Technologies.</title>
        <authorList>
            <person name="Bai S."/>
            <person name="Wu H."/>
            <person name="Zhang J."/>
            <person name="Pan Z."/>
            <person name="Zhao W."/>
            <person name="Li Z."/>
            <person name="Tong C."/>
        </authorList>
    </citation>
    <scope>NUCLEOTIDE SEQUENCE</scope>
    <source>
        <tissue evidence="15">Leaf</tissue>
    </source>
</reference>
<dbReference type="Pfam" id="PF08785">
    <property type="entry name" value="Ku_PK_bind"/>
    <property type="match status" value="1"/>
</dbReference>
<accession>A0A8T2X797</accession>
<feature type="domain" description="GST C-terminal" evidence="14">
    <location>
        <begin position="761"/>
        <end position="886"/>
    </location>
</feature>
<keyword evidence="6" id="KW-0378">Hydrolase</keyword>
<evidence type="ECO:0000256" key="12">
    <source>
        <dbReference type="ARBA" id="ARBA00023242"/>
    </source>
</evidence>
<dbReference type="GO" id="GO:0000723">
    <property type="term" value="P:telomere maintenance"/>
    <property type="evidence" value="ECO:0007669"/>
    <property type="project" value="InterPro"/>
</dbReference>
<keyword evidence="4" id="KW-0547">Nucleotide-binding</keyword>
<dbReference type="NCBIfam" id="TIGR01262">
    <property type="entry name" value="maiA"/>
    <property type="match status" value="1"/>
</dbReference>
<comment type="caution">
    <text evidence="15">The sequence shown here is derived from an EMBL/GenBank/DDBJ whole genome shotgun (WGS) entry which is preliminary data.</text>
</comment>
<evidence type="ECO:0000313" key="16">
    <source>
        <dbReference type="Proteomes" id="UP000807159"/>
    </source>
</evidence>
<dbReference type="Gene3D" id="1.10.1600.10">
    <property type="match status" value="1"/>
</dbReference>
<evidence type="ECO:0000259" key="14">
    <source>
        <dbReference type="PROSITE" id="PS50405"/>
    </source>
</evidence>
<dbReference type="GO" id="GO:0006310">
    <property type="term" value="P:DNA recombination"/>
    <property type="evidence" value="ECO:0007669"/>
    <property type="project" value="UniProtKB-KW"/>
</dbReference>
<evidence type="ECO:0000256" key="10">
    <source>
        <dbReference type="ARBA" id="ARBA00023172"/>
    </source>
</evidence>
<dbReference type="Gene3D" id="2.40.290.10">
    <property type="match status" value="1"/>
</dbReference>
<dbReference type="InterPro" id="IPR006164">
    <property type="entry name" value="DNA_bd_Ku70/Ku80"/>
</dbReference>
<dbReference type="SUPFAM" id="SSF53300">
    <property type="entry name" value="vWA-like"/>
    <property type="match status" value="1"/>
</dbReference>
<sequence>MARNKEGLVLLLDVGPTMYSVLPEIKKVCSMLIQKKLIYGKFDEVGVVVFGTQETDNELTKEVGGYEHVVVLRNIKVVDGDLVDAFQELPRGNFDGDYLDAIVVGMDMLIKKYQATNKGKKRLCLITNALCPIKDSCEGTKEDQVNTIAAQMSAHGMKMESVIVRGRLCGGGDQRIMAENDRLLNLFSEKTSARAVYVESPTALLGAVKTRNISPVTIFRGDLELGSKMKIKVWVYKKTSEEKFPTLKKYSDKAPPTDRFATHEVKVDYEYKSVEDPNKVVPPEQRIKGYRYGPQVVPISSAEWDAVKFKPEKSVKLLGFTDASNIMRHYYMKDVNVFIPEPGNARAALAVSALARAMKEMNKVAILRCVWRQGQGSVVVGVLTPNISEKDSTPDSFYFNVLPFAEDVREFQFPSFSSFPASWQPNEQQQEAADNLVKMLDLAPSAKQEALLPDFTPNPVLERFYRHLELKSKHPDAAVPPLDETLKTITEADPDLLSEKKNVIDAFYKSFELKENPRLKKSSKRLLEKKPSGSDEDYRDTTNALAVKPVKVEKIGDSSPVQDFEAMMSRRDSPDWVGKAIQDMKNKIYSLVENSYDGDNHGKALECLLALRKGCILEQEPKQFNDFLHHLFNVRQEKKLRNFCESLIPKGLTLISKSEAIDSSCSWRVRFALNLKGIIFYIYIDRLLLIISEKWNCSGLDYEYKAVNLAKGEQFSTEFEQLNPLRYVPVLVDGDVVVSDSLAILLYLEEKYPQRALLPDDPRRKALNLQVASVVCSSIQPLHMLALAKSIEEKVGPEEGLLWAQSSIEKGFFALEKLVKDFATRFATGEALYMADVFLAPQIATVVMRFNIDMSNFPILSRVYESYKTVPEFRASSPEAQPDAGS</sequence>
<dbReference type="Gene3D" id="1.20.1050.10">
    <property type="match status" value="1"/>
</dbReference>
<proteinExistence type="inferred from homology"/>
<dbReference type="InterPro" id="IPR036465">
    <property type="entry name" value="vWFA_dom_sf"/>
</dbReference>
<dbReference type="PANTHER" id="PTHR12604:SF4">
    <property type="entry name" value="X-RAY REPAIR CROSS-COMPLEMENTING PROTEIN 5"/>
    <property type="match status" value="1"/>
</dbReference>
<dbReference type="InterPro" id="IPR005160">
    <property type="entry name" value="Ku_C"/>
</dbReference>
<evidence type="ECO:0000256" key="5">
    <source>
        <dbReference type="ARBA" id="ARBA00022763"/>
    </source>
</evidence>
<dbReference type="Gene3D" id="3.40.50.410">
    <property type="entry name" value="von Willebrand factor, type A domain"/>
    <property type="match status" value="1"/>
</dbReference>
<dbReference type="InterPro" id="IPR036282">
    <property type="entry name" value="Glutathione-S-Trfase_C_sf"/>
</dbReference>
<dbReference type="SMART" id="SM00559">
    <property type="entry name" value="Ku78"/>
    <property type="match status" value="1"/>
</dbReference>
<evidence type="ECO:0000256" key="9">
    <source>
        <dbReference type="ARBA" id="ARBA00023125"/>
    </source>
</evidence>
<dbReference type="InterPro" id="IPR014893">
    <property type="entry name" value="Ku_PK_bind"/>
</dbReference>
<dbReference type="FunFam" id="3.40.50.410:FF:000102">
    <property type="entry name" value="ATP-dependent DNA helicase 2 subunit KU80"/>
    <property type="match status" value="1"/>
</dbReference>
<dbReference type="GO" id="GO:0042162">
    <property type="term" value="F:telomeric DNA binding"/>
    <property type="evidence" value="ECO:0007669"/>
    <property type="project" value="InterPro"/>
</dbReference>
<evidence type="ECO:0000256" key="6">
    <source>
        <dbReference type="ARBA" id="ARBA00022801"/>
    </source>
</evidence>
<dbReference type="InterPro" id="IPR024193">
    <property type="entry name" value="Ku80"/>
</dbReference>
<dbReference type="InterPro" id="IPR040079">
    <property type="entry name" value="Glutathione_S-Trfase"/>
</dbReference>
<dbReference type="CDD" id="cd00873">
    <property type="entry name" value="KU80"/>
    <property type="match status" value="1"/>
</dbReference>
<dbReference type="GO" id="GO:0005737">
    <property type="term" value="C:cytoplasm"/>
    <property type="evidence" value="ECO:0007669"/>
    <property type="project" value="InterPro"/>
</dbReference>
<dbReference type="InterPro" id="IPR036249">
    <property type="entry name" value="Thioredoxin-like_sf"/>
</dbReference>
<dbReference type="FunFam" id="2.40.290.10:FF:000006">
    <property type="entry name" value="ATP-dependent DNA helicase 2 subunit KU80"/>
    <property type="match status" value="1"/>
</dbReference>
<keyword evidence="8" id="KW-0067">ATP-binding</keyword>
<dbReference type="InterPro" id="IPR016194">
    <property type="entry name" value="SPOC-like_C_dom_sf"/>
</dbReference>
<keyword evidence="5" id="KW-0227">DNA damage</keyword>
<evidence type="ECO:0000256" key="3">
    <source>
        <dbReference type="ARBA" id="ARBA00010007"/>
    </source>
</evidence>
<dbReference type="GO" id="GO:0003690">
    <property type="term" value="F:double-stranded DNA binding"/>
    <property type="evidence" value="ECO:0007669"/>
    <property type="project" value="TreeGrafter"/>
</dbReference>
<dbReference type="Pfam" id="PF13417">
    <property type="entry name" value="GST_N_3"/>
    <property type="match status" value="1"/>
</dbReference>
<dbReference type="PROSITE" id="PS50404">
    <property type="entry name" value="GST_NTER"/>
    <property type="match status" value="1"/>
</dbReference>
<dbReference type="Pfam" id="PF02735">
    <property type="entry name" value="Ku"/>
    <property type="match status" value="1"/>
</dbReference>
<evidence type="ECO:0000259" key="13">
    <source>
        <dbReference type="PROSITE" id="PS50404"/>
    </source>
</evidence>
<keyword evidence="11" id="KW-0234">DNA repair</keyword>
<dbReference type="FunFam" id="1.20.1050.10:FF:000017">
    <property type="entry name" value="Maleylacetoacetate isomerase"/>
    <property type="match status" value="1"/>
</dbReference>
<dbReference type="SUPFAM" id="SSF101420">
    <property type="entry name" value="C-terminal domain of Ku80"/>
    <property type="match status" value="1"/>
</dbReference>
<evidence type="ECO:0000256" key="11">
    <source>
        <dbReference type="ARBA" id="ARBA00023204"/>
    </source>
</evidence>
<dbReference type="Gene3D" id="3.40.30.10">
    <property type="entry name" value="Glutaredoxin"/>
    <property type="match status" value="1"/>
</dbReference>
<dbReference type="SFLD" id="SFLDG00358">
    <property type="entry name" value="Main_(cytGST)"/>
    <property type="match status" value="1"/>
</dbReference>
<dbReference type="InterPro" id="IPR005955">
    <property type="entry name" value="GST_Zeta"/>
</dbReference>
<dbReference type="EMBL" id="JACEGQ020000014">
    <property type="protein sequence ID" value="KAH8488474.1"/>
    <property type="molecule type" value="Genomic_DNA"/>
</dbReference>
<dbReference type="Gene3D" id="1.25.40.240">
    <property type="entry name" value="Ku, C-terminal domain"/>
    <property type="match status" value="1"/>
</dbReference>
<keyword evidence="16" id="KW-1185">Reference proteome</keyword>
<keyword evidence="9" id="KW-0238">DNA-binding</keyword>